<accession>A0A2R4ME38</accession>
<sequence>MKQLQYQAKLATTVANLNQSTKKTKPRKLAIQAAIAGLLIIVLLGSFVAGAKLTDTPQVDTASVRFDF</sequence>
<name>A0A2R4ME38_9HYPH</name>
<protein>
    <submittedName>
        <fullName evidence="2">Uncharacterized protein</fullName>
    </submittedName>
</protein>
<dbReference type="EMBL" id="CP021330">
    <property type="protein sequence ID" value="AVX04301.1"/>
    <property type="molecule type" value="Genomic_DNA"/>
</dbReference>
<dbReference type="AlphaFoldDB" id="A0A2R4ME38"/>
<keyword evidence="3" id="KW-1185">Reference proteome</keyword>
<feature type="transmembrane region" description="Helical" evidence="1">
    <location>
        <begin position="29"/>
        <end position="49"/>
    </location>
</feature>
<evidence type="ECO:0000313" key="3">
    <source>
        <dbReference type="Proteomes" id="UP000258927"/>
    </source>
</evidence>
<organism evidence="2 3">
    <name type="scientific">Maritalea myrionectae</name>
    <dbReference type="NCBI Taxonomy" id="454601"/>
    <lineage>
        <taxon>Bacteria</taxon>
        <taxon>Pseudomonadati</taxon>
        <taxon>Pseudomonadota</taxon>
        <taxon>Alphaproteobacteria</taxon>
        <taxon>Hyphomicrobiales</taxon>
        <taxon>Devosiaceae</taxon>
        <taxon>Maritalea</taxon>
    </lineage>
</organism>
<keyword evidence="1" id="KW-0812">Transmembrane</keyword>
<dbReference type="Proteomes" id="UP000258927">
    <property type="component" value="Chromosome"/>
</dbReference>
<proteinExistence type="predicted"/>
<reference evidence="2 3" key="1">
    <citation type="submission" date="2017-05" db="EMBL/GenBank/DDBJ databases">
        <title>Genome Analysis of Maritalea myrionectae HL2708#5.</title>
        <authorList>
            <consortium name="Cotde Inc.-PKNU"/>
            <person name="Jang D."/>
            <person name="Oh H.-M."/>
        </authorList>
    </citation>
    <scope>NUCLEOTIDE SEQUENCE [LARGE SCALE GENOMIC DNA]</scope>
    <source>
        <strain evidence="2 3">HL2708#5</strain>
    </source>
</reference>
<dbReference type="KEGG" id="mmyr:MXMO3_01776"/>
<keyword evidence="1" id="KW-1133">Transmembrane helix</keyword>
<evidence type="ECO:0000313" key="2">
    <source>
        <dbReference type="EMBL" id="AVX04301.1"/>
    </source>
</evidence>
<gene>
    <name evidence="2" type="ORF">MXMO3_01776</name>
</gene>
<evidence type="ECO:0000256" key="1">
    <source>
        <dbReference type="SAM" id="Phobius"/>
    </source>
</evidence>
<keyword evidence="1" id="KW-0472">Membrane</keyword>